<organism evidence="2 3">
    <name type="scientific">Syncephalis pseudoplumigaleata</name>
    <dbReference type="NCBI Taxonomy" id="1712513"/>
    <lineage>
        <taxon>Eukaryota</taxon>
        <taxon>Fungi</taxon>
        <taxon>Fungi incertae sedis</taxon>
        <taxon>Zoopagomycota</taxon>
        <taxon>Zoopagomycotina</taxon>
        <taxon>Zoopagomycetes</taxon>
        <taxon>Zoopagales</taxon>
        <taxon>Piptocephalidaceae</taxon>
        <taxon>Syncephalis</taxon>
    </lineage>
</organism>
<dbReference type="EMBL" id="KZ989874">
    <property type="protein sequence ID" value="RKP25126.1"/>
    <property type="molecule type" value="Genomic_DNA"/>
</dbReference>
<dbReference type="Proteomes" id="UP000278143">
    <property type="component" value="Unassembled WGS sequence"/>
</dbReference>
<sequence>MIRPYFSYGSGTPSVFPVGDKIYFEWRYDESTLKIKPENVTIEVCRNFKDYYIVDTIQGYRNPTKYVWDTSKWDMHEAGFPLSGGDYQIYIYDERGRNNITDGAGRLATYTASMKMYISTASCPECNGAPGTAAFSLAATLMTSALAGALIYLF</sequence>
<proteinExistence type="predicted"/>
<accession>A0A4P9YYE2</accession>
<evidence type="ECO:0000313" key="2">
    <source>
        <dbReference type="EMBL" id="RKP25126.1"/>
    </source>
</evidence>
<dbReference type="InterPro" id="IPR055561">
    <property type="entry name" value="DUF7137"/>
</dbReference>
<dbReference type="PANTHER" id="PTHR42028">
    <property type="entry name" value="CHROMOSOME 1, WHOLE GENOME SHOTGUN SEQUENCE"/>
    <property type="match status" value="1"/>
</dbReference>
<name>A0A4P9YYE2_9FUNG</name>
<dbReference type="AlphaFoldDB" id="A0A4P9YYE2"/>
<evidence type="ECO:0000259" key="1">
    <source>
        <dbReference type="Pfam" id="PF23585"/>
    </source>
</evidence>
<protein>
    <recommendedName>
        <fullName evidence="1">DUF7137 domain-containing protein</fullName>
    </recommendedName>
</protein>
<evidence type="ECO:0000313" key="3">
    <source>
        <dbReference type="Proteomes" id="UP000278143"/>
    </source>
</evidence>
<gene>
    <name evidence="2" type="ORF">SYNPS1DRAFT_22869</name>
</gene>
<feature type="domain" description="DUF7137" evidence="1">
    <location>
        <begin position="13"/>
        <end position="122"/>
    </location>
</feature>
<keyword evidence="3" id="KW-1185">Reference proteome</keyword>
<dbReference type="OrthoDB" id="5569225at2759"/>
<dbReference type="PANTHER" id="PTHR42028:SF1">
    <property type="entry name" value="YALI0E30657P"/>
    <property type="match status" value="1"/>
</dbReference>
<reference evidence="3" key="1">
    <citation type="journal article" date="2018" name="Nat. Microbiol.">
        <title>Leveraging single-cell genomics to expand the fungal tree of life.</title>
        <authorList>
            <person name="Ahrendt S.R."/>
            <person name="Quandt C.A."/>
            <person name="Ciobanu D."/>
            <person name="Clum A."/>
            <person name="Salamov A."/>
            <person name="Andreopoulos B."/>
            <person name="Cheng J.F."/>
            <person name="Woyke T."/>
            <person name="Pelin A."/>
            <person name="Henrissat B."/>
            <person name="Reynolds N.K."/>
            <person name="Benny G.L."/>
            <person name="Smith M.E."/>
            <person name="James T.Y."/>
            <person name="Grigoriev I.V."/>
        </authorList>
    </citation>
    <scope>NUCLEOTIDE SEQUENCE [LARGE SCALE GENOMIC DNA]</scope>
    <source>
        <strain evidence="3">Benny S71-1</strain>
    </source>
</reference>
<dbReference type="Pfam" id="PF23585">
    <property type="entry name" value="DUF7137"/>
    <property type="match status" value="1"/>
</dbReference>